<organism evidence="7 8">
    <name type="scientific">Mesorhizobium plurifarium</name>
    <dbReference type="NCBI Taxonomy" id="69974"/>
    <lineage>
        <taxon>Bacteria</taxon>
        <taxon>Pseudomonadati</taxon>
        <taxon>Pseudomonadota</taxon>
        <taxon>Alphaproteobacteria</taxon>
        <taxon>Hyphomicrobiales</taxon>
        <taxon>Phyllobacteriaceae</taxon>
        <taxon>Mesorhizobium</taxon>
    </lineage>
</organism>
<gene>
    <name evidence="7" type="ORF">MPL3356_220093</name>
</gene>
<dbReference type="PANTHER" id="PTHR34001:SF3">
    <property type="entry name" value="BLL7405 PROTEIN"/>
    <property type="match status" value="1"/>
</dbReference>
<dbReference type="GO" id="GO:0009279">
    <property type="term" value="C:cell outer membrane"/>
    <property type="evidence" value="ECO:0007669"/>
    <property type="project" value="UniProtKB-SubCell"/>
</dbReference>
<evidence type="ECO:0000256" key="1">
    <source>
        <dbReference type="ARBA" id="ARBA00004442"/>
    </source>
</evidence>
<dbReference type="InterPro" id="IPR036709">
    <property type="entry name" value="Autotransporte_beta_dom_sf"/>
</dbReference>
<comment type="subcellular location">
    <subcellularLocation>
        <location evidence="1">Cell outer membrane</location>
    </subcellularLocation>
</comment>
<evidence type="ECO:0000313" key="7">
    <source>
        <dbReference type="EMBL" id="CDX16510.1"/>
    </source>
</evidence>
<proteinExistence type="predicted"/>
<keyword evidence="4" id="KW-0998">Cell outer membrane</keyword>
<evidence type="ECO:0000256" key="3">
    <source>
        <dbReference type="ARBA" id="ARBA00023136"/>
    </source>
</evidence>
<keyword evidence="3" id="KW-0472">Membrane</keyword>
<keyword evidence="8" id="KW-1185">Reference proteome</keyword>
<feature type="domain" description="Outer membrane protein beta-barrel" evidence="6">
    <location>
        <begin position="38"/>
        <end position="254"/>
    </location>
</feature>
<dbReference type="PANTHER" id="PTHR34001">
    <property type="entry name" value="BLL7405 PROTEIN"/>
    <property type="match status" value="1"/>
</dbReference>
<protein>
    <recommendedName>
        <fullName evidence="6">Outer membrane protein beta-barrel domain-containing protein</fullName>
    </recommendedName>
</protein>
<name>A0A090DK64_MESPL</name>
<keyword evidence="2 5" id="KW-0732">Signal</keyword>
<feature type="signal peptide" evidence="5">
    <location>
        <begin position="1"/>
        <end position="34"/>
    </location>
</feature>
<evidence type="ECO:0000259" key="6">
    <source>
        <dbReference type="Pfam" id="PF13505"/>
    </source>
</evidence>
<dbReference type="Gene3D" id="2.40.160.20">
    <property type="match status" value="1"/>
</dbReference>
<dbReference type="AlphaFoldDB" id="A0A090DK64"/>
<evidence type="ECO:0000256" key="5">
    <source>
        <dbReference type="SAM" id="SignalP"/>
    </source>
</evidence>
<dbReference type="InterPro" id="IPR051692">
    <property type="entry name" value="OMP-like"/>
</dbReference>
<evidence type="ECO:0000256" key="4">
    <source>
        <dbReference type="ARBA" id="ARBA00023237"/>
    </source>
</evidence>
<dbReference type="EMBL" id="CCMZ01000015">
    <property type="protein sequence ID" value="CDX16510.1"/>
    <property type="molecule type" value="Genomic_DNA"/>
</dbReference>
<reference evidence="8" key="1">
    <citation type="submission" date="2014-08" db="EMBL/GenBank/DDBJ databases">
        <authorList>
            <person name="Moulin L."/>
        </authorList>
    </citation>
    <scope>NUCLEOTIDE SEQUENCE [LARGE SCALE GENOMIC DNA]</scope>
</reference>
<evidence type="ECO:0000313" key="8">
    <source>
        <dbReference type="Proteomes" id="UP000045285"/>
    </source>
</evidence>
<dbReference type="Proteomes" id="UP000045285">
    <property type="component" value="Unassembled WGS sequence"/>
</dbReference>
<accession>A0A090DK64</accession>
<evidence type="ECO:0000256" key="2">
    <source>
        <dbReference type="ARBA" id="ARBA00022729"/>
    </source>
</evidence>
<dbReference type="InterPro" id="IPR027385">
    <property type="entry name" value="Beta-barrel_OMP"/>
</dbReference>
<feature type="chain" id="PRO_5001854086" description="Outer membrane protein beta-barrel domain-containing protein" evidence="5">
    <location>
        <begin position="35"/>
        <end position="262"/>
    </location>
</feature>
<dbReference type="SUPFAM" id="SSF103515">
    <property type="entry name" value="Autotransporter"/>
    <property type="match status" value="1"/>
</dbReference>
<sequence>MAARAKINFGDFRMRLLRAAGIVIASMLPPAAWAADMNAVRQAPARDWSGFYLSAGGGFGWWSADQYTDFGGFPAPGPSVGTSGSGGFATVGGGYDWQFAPNWVAGAFADAQFGDIRGSIKAPFEQYSGTTSNRLNFAAGLRLGVLATPDVLIYVDGGYGHAEFTGSGLDPTPLVPLSVAGQHYDGWFVGGGVENTLDFTGIASPGWSMKTEYRFADYGRRSAGMYVDATGAPDSAIAFKPKVQTLSFSLVYRFNEAGSTPF</sequence>
<dbReference type="Pfam" id="PF13505">
    <property type="entry name" value="OMP_b-brl"/>
    <property type="match status" value="1"/>
</dbReference>